<dbReference type="Pfam" id="PF04229">
    <property type="entry name" value="GrpB"/>
    <property type="match status" value="1"/>
</dbReference>
<proteinExistence type="predicted"/>
<accession>A0ABS2G046</accession>
<evidence type="ECO:0000313" key="2">
    <source>
        <dbReference type="Proteomes" id="UP000719500"/>
    </source>
</evidence>
<sequence length="188" mass="21113">MAEDYLKQVTVGEVEAHGGTIRLCPYDPRWPEQFRRGAEKIRAALGDRALAVEHVGSTSVPGLCAKPILDILLLTADAGREPDYVPALTAAGYALRIREPDWFQHRMLRGTDPAVNLHVFSAGCPEAARMLAFRDWLRTCRADRDRYAAEKRRLAERQWAYVQDYADAKTAVVAEILERIRQAGLLPN</sequence>
<dbReference type="RefSeq" id="WP_204805842.1">
    <property type="nucleotide sequence ID" value="NZ_JACSNX010000044.1"/>
</dbReference>
<dbReference type="Gene3D" id="3.30.460.10">
    <property type="entry name" value="Beta Polymerase, domain 2"/>
    <property type="match status" value="1"/>
</dbReference>
<dbReference type="InterPro" id="IPR007344">
    <property type="entry name" value="GrpB/CoaE"/>
</dbReference>
<name>A0ABS2G046_9FIRM</name>
<comment type="caution">
    <text evidence="1">The sequence shown here is derived from an EMBL/GenBank/DDBJ whole genome shotgun (WGS) entry which is preliminary data.</text>
</comment>
<dbReference type="EMBL" id="JACSNX010000044">
    <property type="protein sequence ID" value="MBM6852511.1"/>
    <property type="molecule type" value="Genomic_DNA"/>
</dbReference>
<organism evidence="1 2">
    <name type="scientific">Oscillibacter valericigenes</name>
    <dbReference type="NCBI Taxonomy" id="351091"/>
    <lineage>
        <taxon>Bacteria</taxon>
        <taxon>Bacillati</taxon>
        <taxon>Bacillota</taxon>
        <taxon>Clostridia</taxon>
        <taxon>Eubacteriales</taxon>
        <taxon>Oscillospiraceae</taxon>
        <taxon>Oscillibacter</taxon>
    </lineage>
</organism>
<evidence type="ECO:0000313" key="1">
    <source>
        <dbReference type="EMBL" id="MBM6852511.1"/>
    </source>
</evidence>
<keyword evidence="2" id="KW-1185">Reference proteome</keyword>
<dbReference type="Proteomes" id="UP000719500">
    <property type="component" value="Unassembled WGS sequence"/>
</dbReference>
<gene>
    <name evidence="1" type="ORF">H9X91_13835</name>
</gene>
<protein>
    <submittedName>
        <fullName evidence="1">GrpB family protein</fullName>
    </submittedName>
</protein>
<dbReference type="PANTHER" id="PTHR34822:SF1">
    <property type="entry name" value="GRPB FAMILY PROTEIN"/>
    <property type="match status" value="1"/>
</dbReference>
<dbReference type="InterPro" id="IPR043519">
    <property type="entry name" value="NT_sf"/>
</dbReference>
<reference evidence="1 2" key="1">
    <citation type="journal article" date="2021" name="Sci. Rep.">
        <title>The distribution of antibiotic resistance genes in chicken gut microbiota commensals.</title>
        <authorList>
            <person name="Juricova H."/>
            <person name="Matiasovicova J."/>
            <person name="Kubasova T."/>
            <person name="Cejkova D."/>
            <person name="Rychlik I."/>
        </authorList>
    </citation>
    <scope>NUCLEOTIDE SEQUENCE [LARGE SCALE GENOMIC DNA]</scope>
    <source>
        <strain evidence="1 2">An411</strain>
    </source>
</reference>
<dbReference type="PANTHER" id="PTHR34822">
    <property type="entry name" value="GRPB DOMAIN PROTEIN (AFU_ORTHOLOGUE AFUA_1G01530)"/>
    <property type="match status" value="1"/>
</dbReference>
<dbReference type="SUPFAM" id="SSF81301">
    <property type="entry name" value="Nucleotidyltransferase"/>
    <property type="match status" value="1"/>
</dbReference>